<feature type="active site" description="Proton donor/acceptor" evidence="7">
    <location>
        <position position="253"/>
    </location>
</feature>
<feature type="binding site" evidence="8">
    <location>
        <position position="352"/>
    </location>
    <ligand>
        <name>Mg(2+)</name>
        <dbReference type="ChEBI" id="CHEBI:18420"/>
        <label>1</label>
    </ligand>
</feature>
<dbReference type="PANTHER" id="PTHR22748:SF6">
    <property type="entry name" value="DNA-(APURINIC OR APYRIMIDINIC SITE) ENDONUCLEASE"/>
    <property type="match status" value="1"/>
</dbReference>
<keyword evidence="10" id="KW-0234">DNA repair</keyword>
<dbReference type="InterPro" id="IPR004808">
    <property type="entry name" value="AP_endonuc_1"/>
</dbReference>
<keyword evidence="5" id="KW-0378">Hydrolase</keyword>
<dbReference type="EC" id="3.1.-.-" evidence="10"/>
<feature type="region of interest" description="Disordered" evidence="11">
    <location>
        <begin position="46"/>
        <end position="71"/>
    </location>
</feature>
<dbReference type="GO" id="GO:0003906">
    <property type="term" value="F:DNA-(apurinic or apyrimidinic site) endonuclease activity"/>
    <property type="evidence" value="ECO:0007669"/>
    <property type="project" value="TreeGrafter"/>
</dbReference>
<evidence type="ECO:0000313" key="13">
    <source>
        <dbReference type="EMBL" id="CDW28836.1"/>
    </source>
</evidence>
<dbReference type="InterPro" id="IPR020847">
    <property type="entry name" value="AP_endonuclease_F1_BS"/>
</dbReference>
<dbReference type="Gene3D" id="3.60.10.10">
    <property type="entry name" value="Endonuclease/exonuclease/phosphatase"/>
    <property type="match status" value="1"/>
</dbReference>
<feature type="binding site" evidence="8">
    <location>
        <position position="255"/>
    </location>
    <ligand>
        <name>Mg(2+)</name>
        <dbReference type="ChEBI" id="CHEBI:18420"/>
        <label>1</label>
    </ligand>
</feature>
<comment type="cofactor">
    <cofactor evidence="2">
        <name>Mn(2+)</name>
        <dbReference type="ChEBI" id="CHEBI:29035"/>
    </cofactor>
</comment>
<dbReference type="CDD" id="cd09087">
    <property type="entry name" value="Ape1-like_AP-endo"/>
    <property type="match status" value="1"/>
</dbReference>
<dbReference type="GO" id="GO:0006284">
    <property type="term" value="P:base-excision repair"/>
    <property type="evidence" value="ECO:0007669"/>
    <property type="project" value="TreeGrafter"/>
</dbReference>
<evidence type="ECO:0000256" key="6">
    <source>
        <dbReference type="ARBA" id="ARBA00022842"/>
    </source>
</evidence>
<dbReference type="EMBL" id="HACA01011475">
    <property type="protein sequence ID" value="CDW28836.1"/>
    <property type="molecule type" value="Transcribed_RNA"/>
</dbReference>
<keyword evidence="8" id="KW-0464">Manganese</keyword>
<feature type="domain" description="Endonuclease/exonuclease/phosphatase" evidence="12">
    <location>
        <begin position="109"/>
        <end position="352"/>
    </location>
</feature>
<keyword evidence="10" id="KW-0227">DNA damage</keyword>
<feature type="site" description="Interaction with DNA substrate" evidence="9">
    <location>
        <position position="352"/>
    </location>
</feature>
<dbReference type="SUPFAM" id="SSF56219">
    <property type="entry name" value="DNase I-like"/>
    <property type="match status" value="1"/>
</dbReference>
<feature type="compositionally biased region" description="Basic and acidic residues" evidence="11">
    <location>
        <begin position="60"/>
        <end position="71"/>
    </location>
</feature>
<feature type="active site" description="Proton acceptor" evidence="7">
    <location>
        <position position="352"/>
    </location>
</feature>
<protein>
    <recommendedName>
        <fullName evidence="10">DNA-(apurinic or apyrimidinic site) endonuclease</fullName>
        <ecNumber evidence="10">3.1.-.-</ecNumber>
    </recommendedName>
</protein>
<feature type="active site" evidence="7">
    <location>
        <position position="214"/>
    </location>
</feature>
<dbReference type="GO" id="GO:0003677">
    <property type="term" value="F:DNA binding"/>
    <property type="evidence" value="ECO:0007669"/>
    <property type="project" value="InterPro"/>
</dbReference>
<feature type="binding site" evidence="8">
    <location>
        <position position="111"/>
    </location>
    <ligand>
        <name>Mg(2+)</name>
        <dbReference type="ChEBI" id="CHEBI:18420"/>
        <label>1</label>
    </ligand>
</feature>
<dbReference type="PROSITE" id="PS51435">
    <property type="entry name" value="AP_NUCLEASE_F1_4"/>
    <property type="match status" value="1"/>
</dbReference>
<comment type="cofactor">
    <cofactor evidence="8 10">
        <name>Mg(2+)</name>
        <dbReference type="ChEBI" id="CHEBI:18420"/>
    </cofactor>
    <cofactor evidence="8 10">
        <name>Mn(2+)</name>
        <dbReference type="ChEBI" id="CHEBI:29035"/>
    </cofactor>
    <text evidence="8 10">Probably binds two magnesium or manganese ions per subunit.</text>
</comment>
<proteinExistence type="inferred from homology"/>
<keyword evidence="13" id="KW-0456">Lyase</keyword>
<dbReference type="GO" id="GO:0005634">
    <property type="term" value="C:nucleus"/>
    <property type="evidence" value="ECO:0007669"/>
    <property type="project" value="TreeGrafter"/>
</dbReference>
<evidence type="ECO:0000256" key="2">
    <source>
        <dbReference type="ARBA" id="ARBA00001936"/>
    </source>
</evidence>
<dbReference type="Pfam" id="PF03372">
    <property type="entry name" value="Exo_endo_phos"/>
    <property type="match status" value="1"/>
</dbReference>
<organism evidence="13">
    <name type="scientific">Lepeophtheirus salmonis</name>
    <name type="common">Salmon louse</name>
    <name type="synonym">Caligus salmonis</name>
    <dbReference type="NCBI Taxonomy" id="72036"/>
    <lineage>
        <taxon>Eukaryota</taxon>
        <taxon>Metazoa</taxon>
        <taxon>Ecdysozoa</taxon>
        <taxon>Arthropoda</taxon>
        <taxon>Crustacea</taxon>
        <taxon>Multicrustacea</taxon>
        <taxon>Hexanauplia</taxon>
        <taxon>Copepoda</taxon>
        <taxon>Siphonostomatoida</taxon>
        <taxon>Caligidae</taxon>
        <taxon>Lepeophtheirus</taxon>
    </lineage>
</organism>
<dbReference type="GO" id="GO:0046872">
    <property type="term" value="F:metal ion binding"/>
    <property type="evidence" value="ECO:0007669"/>
    <property type="project" value="UniProtKB-KW"/>
</dbReference>
<dbReference type="InterPro" id="IPR020848">
    <property type="entry name" value="AP_endonuclease_F1_CS"/>
</dbReference>
<keyword evidence="6 8" id="KW-0460">Magnesium</keyword>
<evidence type="ECO:0000256" key="9">
    <source>
        <dbReference type="PIRSR" id="PIRSR604808-3"/>
    </source>
</evidence>
<dbReference type="GO" id="GO:0016829">
    <property type="term" value="F:lyase activity"/>
    <property type="evidence" value="ECO:0007669"/>
    <property type="project" value="UniProtKB-KW"/>
</dbReference>
<dbReference type="OrthoDB" id="498125at2759"/>
<evidence type="ECO:0000256" key="7">
    <source>
        <dbReference type="PIRSR" id="PIRSR604808-1"/>
    </source>
</evidence>
<dbReference type="PANTHER" id="PTHR22748">
    <property type="entry name" value="AP ENDONUCLEASE"/>
    <property type="match status" value="1"/>
</dbReference>
<comment type="similarity">
    <text evidence="3 10">Belongs to the DNA repair enzymes AP/ExoA family.</text>
</comment>
<reference evidence="13" key="1">
    <citation type="submission" date="2014-05" db="EMBL/GenBank/DDBJ databases">
        <authorList>
            <person name="Chronopoulou M."/>
        </authorList>
    </citation>
    <scope>NUCLEOTIDE SEQUENCE</scope>
    <source>
        <tissue evidence="13">Whole organism</tissue>
    </source>
</reference>
<dbReference type="GO" id="GO:0008311">
    <property type="term" value="F:double-stranded DNA 3'-5' DNA exonuclease activity"/>
    <property type="evidence" value="ECO:0007669"/>
    <property type="project" value="UniProtKB-EC"/>
</dbReference>
<evidence type="ECO:0000256" key="5">
    <source>
        <dbReference type="ARBA" id="ARBA00022801"/>
    </source>
</evidence>
<dbReference type="InterPro" id="IPR005135">
    <property type="entry name" value="Endo/exonuclease/phosphatase"/>
</dbReference>
<dbReference type="PROSITE" id="PS00727">
    <property type="entry name" value="AP_NUCLEASE_F1_2"/>
    <property type="match status" value="1"/>
</dbReference>
<evidence type="ECO:0000259" key="12">
    <source>
        <dbReference type="Pfam" id="PF03372"/>
    </source>
</evidence>
<dbReference type="InterPro" id="IPR036691">
    <property type="entry name" value="Endo/exonu/phosph_ase_sf"/>
</dbReference>
<feature type="binding site" evidence="8">
    <location>
        <position position="253"/>
    </location>
    <ligand>
        <name>Mg(2+)</name>
        <dbReference type="ChEBI" id="CHEBI:18420"/>
        <label>1</label>
    </ligand>
</feature>
<dbReference type="NCBIfam" id="TIGR00195">
    <property type="entry name" value="exoDNase_III"/>
    <property type="match status" value="1"/>
</dbReference>
<dbReference type="PROSITE" id="PS00726">
    <property type="entry name" value="AP_NUCLEASE_F1_1"/>
    <property type="match status" value="1"/>
</dbReference>
<evidence type="ECO:0000256" key="1">
    <source>
        <dbReference type="ARBA" id="ARBA00000493"/>
    </source>
</evidence>
<sequence length="361" mass="41322">MNVFLSSIVLRLHYSYCAYRELQKLAATTPTFPGFLNSISIIKRMGSGSPPRKRPKRSKATKETKKEEVKEKVEDVLDVKKETESPSDERPDCTQTQKGKKSCNLKITSWNVAGVRAWIKKGSLSYLLETEKPDIFCLQETKCSETKIPCELKELKDYPHQFWAFAKKEGYSGVALFSKVKPLDVQVGLQSQDHDEEGRIIIAEFEFFFLLTTYVPNAGRKLVTLDKRLDWDLLLRKKMKELNKKKPVIASGDLNVAHTEIDLANPKTNQKNAGFTPEERAGFDDLLSLGFVDTYRKLNPEKTGAYTFWTYMMNARAKNVGWRLDYFLISDRWFESNVCDSVIRSKVLGSDHCPISLLLHV</sequence>
<feature type="binding site" evidence="8">
    <location>
        <position position="140"/>
    </location>
    <ligand>
        <name>Mg(2+)</name>
        <dbReference type="ChEBI" id="CHEBI:18420"/>
        <label>1</label>
    </ligand>
</feature>
<dbReference type="GO" id="GO:0008081">
    <property type="term" value="F:phosphoric diester hydrolase activity"/>
    <property type="evidence" value="ECO:0007669"/>
    <property type="project" value="TreeGrafter"/>
</dbReference>
<feature type="site" description="Important for catalytic activity" evidence="9">
    <location>
        <position position="325"/>
    </location>
</feature>
<evidence type="ECO:0000256" key="8">
    <source>
        <dbReference type="PIRSR" id="PIRSR604808-2"/>
    </source>
</evidence>
<dbReference type="NCBIfam" id="TIGR00633">
    <property type="entry name" value="xth"/>
    <property type="match status" value="1"/>
</dbReference>
<dbReference type="AlphaFoldDB" id="A0A0K2TTW1"/>
<accession>A0A0K2TTW1</accession>
<evidence type="ECO:0000256" key="4">
    <source>
        <dbReference type="ARBA" id="ARBA00022723"/>
    </source>
</evidence>
<evidence type="ECO:0000256" key="10">
    <source>
        <dbReference type="RuleBase" id="RU362131"/>
    </source>
</evidence>
<comment type="catalytic activity">
    <reaction evidence="1">
        <text>Exonucleolytic cleavage in the 3'- to 5'-direction to yield nucleoside 5'-phosphates.</text>
        <dbReference type="EC" id="3.1.11.2"/>
    </reaction>
</comment>
<evidence type="ECO:0000256" key="11">
    <source>
        <dbReference type="SAM" id="MobiDB-lite"/>
    </source>
</evidence>
<feature type="site" description="Transition state stabilizer" evidence="9">
    <location>
        <position position="255"/>
    </location>
</feature>
<evidence type="ECO:0000256" key="3">
    <source>
        <dbReference type="ARBA" id="ARBA00007092"/>
    </source>
</evidence>
<keyword evidence="4 8" id="KW-0479">Metal-binding</keyword>
<feature type="binding site" evidence="8">
    <location>
        <position position="351"/>
    </location>
    <ligand>
        <name>Mg(2+)</name>
        <dbReference type="ChEBI" id="CHEBI:18420"/>
        <label>1</label>
    </ligand>
</feature>
<dbReference type="PROSITE" id="PS00728">
    <property type="entry name" value="AP_NUCLEASE_F1_3"/>
    <property type="match status" value="1"/>
</dbReference>
<name>A0A0K2TTW1_LEPSM</name>